<dbReference type="PANTHER" id="PTHR30204">
    <property type="entry name" value="REDOX-CYCLING DRUG-SENSING TRANSCRIPTIONAL ACTIVATOR SOXR"/>
    <property type="match status" value="1"/>
</dbReference>
<feature type="region of interest" description="Disordered" evidence="2">
    <location>
        <begin position="96"/>
        <end position="115"/>
    </location>
</feature>
<accession>A0A6J7E4S0</accession>
<dbReference type="GO" id="GO:0003700">
    <property type="term" value="F:DNA-binding transcription factor activity"/>
    <property type="evidence" value="ECO:0007669"/>
    <property type="project" value="InterPro"/>
</dbReference>
<protein>
    <submittedName>
        <fullName evidence="4">Unannotated protein</fullName>
    </submittedName>
</protein>
<feature type="domain" description="HTH merR-type" evidence="3">
    <location>
        <begin position="13"/>
        <end position="87"/>
    </location>
</feature>
<dbReference type="PROSITE" id="PS50937">
    <property type="entry name" value="HTH_MERR_2"/>
    <property type="match status" value="1"/>
</dbReference>
<evidence type="ECO:0000313" key="4">
    <source>
        <dbReference type="EMBL" id="CAB4877916.1"/>
    </source>
</evidence>
<dbReference type="Gene3D" id="1.10.1660.10">
    <property type="match status" value="1"/>
</dbReference>
<dbReference type="AlphaFoldDB" id="A0A6J7E4S0"/>
<evidence type="ECO:0000256" key="1">
    <source>
        <dbReference type="ARBA" id="ARBA00023125"/>
    </source>
</evidence>
<dbReference type="CDD" id="cd00592">
    <property type="entry name" value="HTH_MerR-like"/>
    <property type="match status" value="1"/>
</dbReference>
<organism evidence="4">
    <name type="scientific">freshwater metagenome</name>
    <dbReference type="NCBI Taxonomy" id="449393"/>
    <lineage>
        <taxon>unclassified sequences</taxon>
        <taxon>metagenomes</taxon>
        <taxon>ecological metagenomes</taxon>
    </lineage>
</organism>
<dbReference type="SMART" id="SM00422">
    <property type="entry name" value="HTH_MERR"/>
    <property type="match status" value="1"/>
</dbReference>
<keyword evidence="1" id="KW-0238">DNA-binding</keyword>
<reference evidence="4" key="1">
    <citation type="submission" date="2020-05" db="EMBL/GenBank/DDBJ databases">
        <authorList>
            <person name="Chiriac C."/>
            <person name="Salcher M."/>
            <person name="Ghai R."/>
            <person name="Kavagutti S V."/>
        </authorList>
    </citation>
    <scope>NUCLEOTIDE SEQUENCE</scope>
</reference>
<dbReference type="GO" id="GO:0003677">
    <property type="term" value="F:DNA binding"/>
    <property type="evidence" value="ECO:0007669"/>
    <property type="project" value="UniProtKB-KW"/>
</dbReference>
<dbReference type="InterPro" id="IPR000551">
    <property type="entry name" value="MerR-type_HTH_dom"/>
</dbReference>
<dbReference type="EMBL" id="CAFBLM010000060">
    <property type="protein sequence ID" value="CAB4877916.1"/>
    <property type="molecule type" value="Genomic_DNA"/>
</dbReference>
<proteinExistence type="predicted"/>
<dbReference type="InterPro" id="IPR009061">
    <property type="entry name" value="DNA-bd_dom_put_sf"/>
</dbReference>
<dbReference type="PANTHER" id="PTHR30204:SF89">
    <property type="entry name" value="HTH MERR-TYPE DOMAIN-CONTAINING PROTEIN"/>
    <property type="match status" value="1"/>
</dbReference>
<evidence type="ECO:0000256" key="2">
    <source>
        <dbReference type="SAM" id="MobiDB-lite"/>
    </source>
</evidence>
<dbReference type="InterPro" id="IPR047057">
    <property type="entry name" value="MerR_fam"/>
</dbReference>
<dbReference type="SUPFAM" id="SSF46955">
    <property type="entry name" value="Putative DNA-binding domain"/>
    <property type="match status" value="1"/>
</dbReference>
<evidence type="ECO:0000259" key="3">
    <source>
        <dbReference type="PROSITE" id="PS50937"/>
    </source>
</evidence>
<dbReference type="Pfam" id="PF13411">
    <property type="entry name" value="MerR_1"/>
    <property type="match status" value="1"/>
</dbReference>
<name>A0A6J7E4S0_9ZZZZ</name>
<sequence>MSASPARKSTQATLSIGEVIDRLRSDFADVTVSKIRFLESEGLVEPSRAPSGYRKFSLEDVERLRYILGAQRDQYLPLKVIREHLDAMDRGLVIPKSAAGPRPPKNLSEVEGMPESDAFSNSNAEIAMSRAELIEASGVSSDLLKRLEDFGLVRCEGKWYNSDAFVVAKTVAQMAEFGFEPRHLRAFKSAAEREAGLVEQSVAPLTGRKDPESLVRAGEVARELAALSVQLHAALVRRALPDTLRG</sequence>
<gene>
    <name evidence="4" type="ORF">UFOPK3401_01189</name>
</gene>